<organism evidence="3 4">
    <name type="scientific">Mycolicibacterium fallax</name>
    <name type="common">Mycobacterium fallax</name>
    <dbReference type="NCBI Taxonomy" id="1793"/>
    <lineage>
        <taxon>Bacteria</taxon>
        <taxon>Bacillati</taxon>
        <taxon>Actinomycetota</taxon>
        <taxon>Actinomycetes</taxon>
        <taxon>Mycobacteriales</taxon>
        <taxon>Mycobacteriaceae</taxon>
        <taxon>Mycolicibacterium</taxon>
    </lineage>
</organism>
<dbReference type="EMBL" id="LQOJ01000081">
    <property type="protein sequence ID" value="ORU95631.1"/>
    <property type="molecule type" value="Genomic_DNA"/>
</dbReference>
<comment type="subcellular location">
    <subcellularLocation>
        <location evidence="1">Membrane</location>
    </subcellularLocation>
</comment>
<name>A0A1X1QWI3_MYCFA</name>
<dbReference type="Proteomes" id="UP000193484">
    <property type="component" value="Unassembled WGS sequence"/>
</dbReference>
<protein>
    <submittedName>
        <fullName evidence="3">Mammalian cell entry protein</fullName>
    </submittedName>
</protein>
<keyword evidence="4" id="KW-1185">Reference proteome</keyword>
<evidence type="ECO:0000256" key="1">
    <source>
        <dbReference type="ARBA" id="ARBA00004370"/>
    </source>
</evidence>
<dbReference type="PANTHER" id="PTHR37042:SF4">
    <property type="entry name" value="OUTER MEMBRANE PROTEIN RV1973"/>
    <property type="match status" value="1"/>
</dbReference>
<dbReference type="RefSeq" id="WP_085101128.1">
    <property type="nucleotide sequence ID" value="NZ_AP022603.1"/>
</dbReference>
<dbReference type="STRING" id="1793.AWC04_19870"/>
<dbReference type="AlphaFoldDB" id="A0A1X1QWI3"/>
<proteinExistence type="predicted"/>
<gene>
    <name evidence="3" type="ORF">AWC04_19870</name>
</gene>
<accession>A0A1X1QWI3</accession>
<keyword evidence="2" id="KW-0472">Membrane</keyword>
<dbReference type="OrthoDB" id="4735442at2"/>
<evidence type="ECO:0000313" key="3">
    <source>
        <dbReference type="EMBL" id="ORU95631.1"/>
    </source>
</evidence>
<comment type="caution">
    <text evidence="3">The sequence shown here is derived from an EMBL/GenBank/DDBJ whole genome shotgun (WGS) entry which is preliminary data.</text>
</comment>
<dbReference type="PANTHER" id="PTHR37042">
    <property type="entry name" value="OUTER MEMBRANE PROTEIN RV1973"/>
    <property type="match status" value="1"/>
</dbReference>
<evidence type="ECO:0000256" key="2">
    <source>
        <dbReference type="ARBA" id="ARBA00023136"/>
    </source>
</evidence>
<dbReference type="GO" id="GO:0016020">
    <property type="term" value="C:membrane"/>
    <property type="evidence" value="ECO:0007669"/>
    <property type="project" value="UniProtKB-SubCell"/>
</dbReference>
<reference evidence="3 4" key="1">
    <citation type="submission" date="2016-01" db="EMBL/GenBank/DDBJ databases">
        <title>The new phylogeny of the genus Mycobacterium.</title>
        <authorList>
            <person name="Tarcisio F."/>
            <person name="Conor M."/>
            <person name="Antonella G."/>
            <person name="Elisabetta G."/>
            <person name="Giulia F.S."/>
            <person name="Sara T."/>
            <person name="Anna F."/>
            <person name="Clotilde B."/>
            <person name="Roberto B."/>
            <person name="Veronica D.S."/>
            <person name="Fabio R."/>
            <person name="Monica P."/>
            <person name="Olivier J."/>
            <person name="Enrico T."/>
            <person name="Nicola S."/>
        </authorList>
    </citation>
    <scope>NUCLEOTIDE SEQUENCE [LARGE SCALE GENOMIC DNA]</scope>
    <source>
        <strain evidence="3 4">DSM 44179</strain>
    </source>
</reference>
<evidence type="ECO:0000313" key="4">
    <source>
        <dbReference type="Proteomes" id="UP000193484"/>
    </source>
</evidence>
<sequence length="234" mass="24854">MSADSERRPRRRAARAAGPTGAAGTVVKTAVVPAAVEPVDVTDEAAGPARPKTPAPPVRGRRAPNRRLVGILTLVVGLLATAGLGGAVALAAIDRHDITATVDRQQRFVDTARQFVVNMFSYTQENVDESVERFVGSTSGPLRDMFSQNNNAETLKALYRDTNASSEAVINGAALEDIDETAGNASVLVAVRVTVTDLDGVNKPSQAFRLRVVVHEDDDDVMTAYDLKYPEGGN</sequence>